<feature type="chain" id="PRO_5006881063" evidence="1">
    <location>
        <begin position="17"/>
        <end position="38"/>
    </location>
</feature>
<evidence type="ECO:0000256" key="1">
    <source>
        <dbReference type="SAM" id="SignalP"/>
    </source>
</evidence>
<evidence type="ECO:0000313" key="2">
    <source>
        <dbReference type="EMBL" id="KRZ47044.1"/>
    </source>
</evidence>
<reference evidence="2 3" key="1">
    <citation type="submission" date="2015-05" db="EMBL/GenBank/DDBJ databases">
        <title>Evolution of Trichinella species and genotypes.</title>
        <authorList>
            <person name="Korhonen P.K."/>
            <person name="Edoardo P."/>
            <person name="Giuseppe L.R."/>
            <person name="Gasser R.B."/>
        </authorList>
    </citation>
    <scope>NUCLEOTIDE SEQUENCE [LARGE SCALE GENOMIC DNA]</scope>
    <source>
        <strain evidence="2">ISS10</strain>
    </source>
</reference>
<sequence>MSFWVWFLAITNKATMNIVEQMSTCDGGASFGYMSGVV</sequence>
<keyword evidence="3" id="KW-1185">Reference proteome</keyword>
<accession>A0A0V1KII9</accession>
<comment type="caution">
    <text evidence="2">The sequence shown here is derived from an EMBL/GenBank/DDBJ whole genome shotgun (WGS) entry which is preliminary data.</text>
</comment>
<proteinExistence type="predicted"/>
<dbReference type="EMBL" id="JYDW01001516">
    <property type="protein sequence ID" value="KRZ47044.1"/>
    <property type="molecule type" value="Genomic_DNA"/>
</dbReference>
<keyword evidence="1" id="KW-0732">Signal</keyword>
<dbReference type="Proteomes" id="UP000054721">
    <property type="component" value="Unassembled WGS sequence"/>
</dbReference>
<protein>
    <submittedName>
        <fullName evidence="2">Uncharacterized protein</fullName>
    </submittedName>
</protein>
<gene>
    <name evidence="2" type="ORF">T02_1098</name>
</gene>
<feature type="signal peptide" evidence="1">
    <location>
        <begin position="1"/>
        <end position="16"/>
    </location>
</feature>
<name>A0A0V1KII9_9BILA</name>
<organism evidence="2 3">
    <name type="scientific">Trichinella nativa</name>
    <dbReference type="NCBI Taxonomy" id="6335"/>
    <lineage>
        <taxon>Eukaryota</taxon>
        <taxon>Metazoa</taxon>
        <taxon>Ecdysozoa</taxon>
        <taxon>Nematoda</taxon>
        <taxon>Enoplea</taxon>
        <taxon>Dorylaimia</taxon>
        <taxon>Trichinellida</taxon>
        <taxon>Trichinellidae</taxon>
        <taxon>Trichinella</taxon>
    </lineage>
</organism>
<evidence type="ECO:0000313" key="3">
    <source>
        <dbReference type="Proteomes" id="UP000054721"/>
    </source>
</evidence>
<dbReference type="AlphaFoldDB" id="A0A0V1KII9"/>